<evidence type="ECO:0000256" key="3">
    <source>
        <dbReference type="ARBA" id="ARBA00022559"/>
    </source>
</evidence>
<sequence length="273" mass="30520">MGRNAQCVAVVALLFIVAYLGSHQSRRLQSGMTARGDRFVQRKGQNSIRLLSHSRPVGLTGGGDRYDVEEPPPQETATVTQPAPEFEGMAVMPDSSFKKLKLDHFKGRWLILLFYPLDFTFVCPTELTAFSDRMGKFEGLNASVVGVSIDSHYTHLQWTKTPRTEGGVGNLKYPLLSDITREIGEVYGCMHPDGHHVRGTFIIDPKGTIRHITLNDPPVGRNADEVIRLVEGYQYSDKYGQVCPHGWRQGDASIEPDPVKKARYFETLKQSSQ</sequence>
<evidence type="ECO:0000313" key="12">
    <source>
        <dbReference type="EMBL" id="CAD8459666.1"/>
    </source>
</evidence>
<reference evidence="12" key="1">
    <citation type="submission" date="2021-01" db="EMBL/GenBank/DDBJ databases">
        <authorList>
            <person name="Corre E."/>
            <person name="Pelletier E."/>
            <person name="Niang G."/>
            <person name="Scheremetjew M."/>
            <person name="Finn R."/>
            <person name="Kale V."/>
            <person name="Holt S."/>
            <person name="Cochrane G."/>
            <person name="Meng A."/>
            <person name="Brown T."/>
            <person name="Cohen L."/>
        </authorList>
    </citation>
    <scope>NUCLEOTIDE SEQUENCE</scope>
    <source>
        <strain evidence="12">CCMP2058</strain>
    </source>
</reference>
<keyword evidence="5" id="KW-0560">Oxidoreductase</keyword>
<accession>A0A7S0DMG2</accession>
<evidence type="ECO:0000256" key="5">
    <source>
        <dbReference type="ARBA" id="ARBA00023002"/>
    </source>
</evidence>
<feature type="region of interest" description="Disordered" evidence="9">
    <location>
        <begin position="54"/>
        <end position="79"/>
    </location>
</feature>
<feature type="signal peptide" evidence="10">
    <location>
        <begin position="1"/>
        <end position="22"/>
    </location>
</feature>
<evidence type="ECO:0000256" key="8">
    <source>
        <dbReference type="ARBA" id="ARBA00049091"/>
    </source>
</evidence>
<name>A0A7S0DMG2_9EUKA</name>
<dbReference type="GO" id="GO:0042744">
    <property type="term" value="P:hydrogen peroxide catabolic process"/>
    <property type="evidence" value="ECO:0007669"/>
    <property type="project" value="TreeGrafter"/>
</dbReference>
<feature type="domain" description="Thioredoxin" evidence="11">
    <location>
        <begin position="77"/>
        <end position="235"/>
    </location>
</feature>
<dbReference type="EMBL" id="HBEM01027341">
    <property type="protein sequence ID" value="CAD8459666.1"/>
    <property type="molecule type" value="Transcribed_RNA"/>
</dbReference>
<dbReference type="InterPro" id="IPR000866">
    <property type="entry name" value="AhpC/TSA"/>
</dbReference>
<dbReference type="PANTHER" id="PTHR10681">
    <property type="entry name" value="THIOREDOXIN PEROXIDASE"/>
    <property type="match status" value="1"/>
</dbReference>
<evidence type="ECO:0000256" key="2">
    <source>
        <dbReference type="ARBA" id="ARBA00013017"/>
    </source>
</evidence>
<keyword evidence="4" id="KW-0049">Antioxidant</keyword>
<evidence type="ECO:0000256" key="9">
    <source>
        <dbReference type="SAM" id="MobiDB-lite"/>
    </source>
</evidence>
<comment type="similarity">
    <text evidence="1">Belongs to the peroxiredoxin family. AhpC/Prx1 subfamily.</text>
</comment>
<dbReference type="InterPro" id="IPR019479">
    <property type="entry name" value="Peroxiredoxin_C"/>
</dbReference>
<feature type="chain" id="PRO_5030582275" description="thioredoxin-dependent peroxiredoxin" evidence="10">
    <location>
        <begin position="23"/>
        <end position="273"/>
    </location>
</feature>
<dbReference type="InterPro" id="IPR050217">
    <property type="entry name" value="Peroxiredoxin"/>
</dbReference>
<evidence type="ECO:0000256" key="6">
    <source>
        <dbReference type="ARBA" id="ARBA00023157"/>
    </source>
</evidence>
<dbReference type="GO" id="GO:0008379">
    <property type="term" value="F:thioredoxin peroxidase activity"/>
    <property type="evidence" value="ECO:0007669"/>
    <property type="project" value="TreeGrafter"/>
</dbReference>
<keyword evidence="3" id="KW-0575">Peroxidase</keyword>
<dbReference type="GO" id="GO:0045454">
    <property type="term" value="P:cell redox homeostasis"/>
    <property type="evidence" value="ECO:0007669"/>
    <property type="project" value="TreeGrafter"/>
</dbReference>
<keyword evidence="6" id="KW-1015">Disulfide bond</keyword>
<protein>
    <recommendedName>
        <fullName evidence="2">thioredoxin-dependent peroxiredoxin</fullName>
        <ecNumber evidence="2">1.11.1.24</ecNumber>
    </recommendedName>
</protein>
<dbReference type="CDD" id="cd03015">
    <property type="entry name" value="PRX_Typ2cys"/>
    <property type="match status" value="1"/>
</dbReference>
<gene>
    <name evidence="12" type="ORF">LAMO00422_LOCUS18620</name>
</gene>
<dbReference type="Gene3D" id="3.40.30.10">
    <property type="entry name" value="Glutaredoxin"/>
    <property type="match status" value="1"/>
</dbReference>
<dbReference type="GO" id="GO:0006979">
    <property type="term" value="P:response to oxidative stress"/>
    <property type="evidence" value="ECO:0007669"/>
    <property type="project" value="TreeGrafter"/>
</dbReference>
<dbReference type="InterPro" id="IPR013766">
    <property type="entry name" value="Thioredoxin_domain"/>
</dbReference>
<evidence type="ECO:0000256" key="7">
    <source>
        <dbReference type="ARBA" id="ARBA00023284"/>
    </source>
</evidence>
<dbReference type="GO" id="GO:0005829">
    <property type="term" value="C:cytosol"/>
    <property type="evidence" value="ECO:0007669"/>
    <property type="project" value="TreeGrafter"/>
</dbReference>
<dbReference type="FunFam" id="3.40.30.10:FF:000003">
    <property type="entry name" value="Peroxiredoxin 1"/>
    <property type="match status" value="1"/>
</dbReference>
<dbReference type="SUPFAM" id="SSF52833">
    <property type="entry name" value="Thioredoxin-like"/>
    <property type="match status" value="1"/>
</dbReference>
<dbReference type="Pfam" id="PF10417">
    <property type="entry name" value="1-cysPrx_C"/>
    <property type="match status" value="1"/>
</dbReference>
<evidence type="ECO:0000256" key="10">
    <source>
        <dbReference type="SAM" id="SignalP"/>
    </source>
</evidence>
<dbReference type="PANTHER" id="PTHR10681:SF128">
    <property type="entry name" value="THIOREDOXIN-DEPENDENT PEROXIDE REDUCTASE, MITOCHONDRIAL"/>
    <property type="match status" value="1"/>
</dbReference>
<dbReference type="InterPro" id="IPR036249">
    <property type="entry name" value="Thioredoxin-like_sf"/>
</dbReference>
<dbReference type="PROSITE" id="PS51352">
    <property type="entry name" value="THIOREDOXIN_2"/>
    <property type="match status" value="1"/>
</dbReference>
<evidence type="ECO:0000259" key="11">
    <source>
        <dbReference type="PROSITE" id="PS51352"/>
    </source>
</evidence>
<organism evidence="12">
    <name type="scientific">Amorphochlora amoebiformis</name>
    <dbReference type="NCBI Taxonomy" id="1561963"/>
    <lineage>
        <taxon>Eukaryota</taxon>
        <taxon>Sar</taxon>
        <taxon>Rhizaria</taxon>
        <taxon>Cercozoa</taxon>
        <taxon>Chlorarachniophyceae</taxon>
        <taxon>Amorphochlora</taxon>
    </lineage>
</organism>
<comment type="catalytic activity">
    <reaction evidence="8">
        <text>a hydroperoxide + [thioredoxin]-dithiol = an alcohol + [thioredoxin]-disulfide + H2O</text>
        <dbReference type="Rhea" id="RHEA:62620"/>
        <dbReference type="Rhea" id="RHEA-COMP:10698"/>
        <dbReference type="Rhea" id="RHEA-COMP:10700"/>
        <dbReference type="ChEBI" id="CHEBI:15377"/>
        <dbReference type="ChEBI" id="CHEBI:29950"/>
        <dbReference type="ChEBI" id="CHEBI:30879"/>
        <dbReference type="ChEBI" id="CHEBI:35924"/>
        <dbReference type="ChEBI" id="CHEBI:50058"/>
        <dbReference type="EC" id="1.11.1.24"/>
    </reaction>
</comment>
<keyword evidence="7" id="KW-0676">Redox-active center</keyword>
<keyword evidence="10" id="KW-0732">Signal</keyword>
<dbReference type="GO" id="GO:0033554">
    <property type="term" value="P:cellular response to stress"/>
    <property type="evidence" value="ECO:0007669"/>
    <property type="project" value="TreeGrafter"/>
</dbReference>
<proteinExistence type="inferred from homology"/>
<dbReference type="EC" id="1.11.1.24" evidence="2"/>
<evidence type="ECO:0000256" key="1">
    <source>
        <dbReference type="ARBA" id="ARBA00009796"/>
    </source>
</evidence>
<dbReference type="Pfam" id="PF00578">
    <property type="entry name" value="AhpC-TSA"/>
    <property type="match status" value="1"/>
</dbReference>
<dbReference type="AlphaFoldDB" id="A0A7S0DMG2"/>
<evidence type="ECO:0000256" key="4">
    <source>
        <dbReference type="ARBA" id="ARBA00022862"/>
    </source>
</evidence>